<protein>
    <submittedName>
        <fullName evidence="2">Uncharacterized protein</fullName>
    </submittedName>
</protein>
<feature type="signal peptide" evidence="1">
    <location>
        <begin position="1"/>
        <end position="20"/>
    </location>
</feature>
<keyword evidence="3" id="KW-1185">Reference proteome</keyword>
<accession>A0A2P8D897</accession>
<sequence length="133" mass="14769">MKKFVAVILIVLLAANVSGATLSYHFCGKILQRFALDLQKQQTGCCCSKMEQKKEKRCCKTKHCKVTVDESKSLAKQLSFSKTFMADAVLTAPVQVVVQQVPLPEPRYRVPPAHAPPSGSPVPLHILYQQFLI</sequence>
<dbReference type="AlphaFoldDB" id="A0A2P8D897"/>
<proteinExistence type="predicted"/>
<evidence type="ECO:0000313" key="3">
    <source>
        <dbReference type="Proteomes" id="UP000240572"/>
    </source>
</evidence>
<comment type="caution">
    <text evidence="2">The sequence shown here is derived from an EMBL/GenBank/DDBJ whole genome shotgun (WGS) entry which is preliminary data.</text>
</comment>
<dbReference type="InterPro" id="IPR058512">
    <property type="entry name" value="DUF8199"/>
</dbReference>
<dbReference type="RefSeq" id="WP_106522439.1">
    <property type="nucleotide sequence ID" value="NZ_PYGD01000002.1"/>
</dbReference>
<gene>
    <name evidence="2" type="ORF">B0I18_102408</name>
</gene>
<reference evidence="2 3" key="1">
    <citation type="submission" date="2018-03" db="EMBL/GenBank/DDBJ databases">
        <title>Genomic Encyclopedia of Type Strains, Phase III (KMG-III): the genomes of soil and plant-associated and newly described type strains.</title>
        <authorList>
            <person name="Whitman W."/>
        </authorList>
    </citation>
    <scope>NUCLEOTIDE SEQUENCE [LARGE SCALE GENOMIC DNA]</scope>
    <source>
        <strain evidence="2 3">CGMCC 1.12700</strain>
    </source>
</reference>
<evidence type="ECO:0000313" key="2">
    <source>
        <dbReference type="EMBL" id="PSK93438.1"/>
    </source>
</evidence>
<dbReference type="NCBIfam" id="NF047658">
    <property type="entry name" value="HYC_CC_PP"/>
    <property type="match status" value="1"/>
</dbReference>
<dbReference type="Proteomes" id="UP000240572">
    <property type="component" value="Unassembled WGS sequence"/>
</dbReference>
<dbReference type="EMBL" id="PYGD01000002">
    <property type="protein sequence ID" value="PSK93438.1"/>
    <property type="molecule type" value="Genomic_DNA"/>
</dbReference>
<evidence type="ECO:0000256" key="1">
    <source>
        <dbReference type="SAM" id="SignalP"/>
    </source>
</evidence>
<keyword evidence="1" id="KW-0732">Signal</keyword>
<dbReference type="Pfam" id="PF26622">
    <property type="entry name" value="DUF8199"/>
    <property type="match status" value="1"/>
</dbReference>
<feature type="chain" id="PRO_5015162790" evidence="1">
    <location>
        <begin position="21"/>
        <end position="133"/>
    </location>
</feature>
<name>A0A2P8D897_9BACT</name>
<dbReference type="InterPro" id="IPR058060">
    <property type="entry name" value="HYC_CC_PP"/>
</dbReference>
<dbReference type="OrthoDB" id="676308at2"/>
<organism evidence="2 3">
    <name type="scientific">Taibaiella chishuiensis</name>
    <dbReference type="NCBI Taxonomy" id="1434707"/>
    <lineage>
        <taxon>Bacteria</taxon>
        <taxon>Pseudomonadati</taxon>
        <taxon>Bacteroidota</taxon>
        <taxon>Chitinophagia</taxon>
        <taxon>Chitinophagales</taxon>
        <taxon>Chitinophagaceae</taxon>
        <taxon>Taibaiella</taxon>
    </lineage>
</organism>